<dbReference type="RefSeq" id="WP_243798007.1">
    <property type="nucleotide sequence ID" value="NZ_CP094669.1"/>
</dbReference>
<gene>
    <name evidence="1" type="ORF">MTX78_20845</name>
</gene>
<proteinExistence type="predicted"/>
<sequence length="80" mass="9344">MHASITPIYSADTERRHQAFLVCAVGLAERHKLYLEEEGKKIADCYTLEIGNHSSRIEIHQDVPMDLYEEIHTCWKHCFN</sequence>
<organism evidence="1 2">
    <name type="scientific">Hymenobacter tibetensis</name>
    <dbReference type="NCBI Taxonomy" id="497967"/>
    <lineage>
        <taxon>Bacteria</taxon>
        <taxon>Pseudomonadati</taxon>
        <taxon>Bacteroidota</taxon>
        <taxon>Cytophagia</taxon>
        <taxon>Cytophagales</taxon>
        <taxon>Hymenobacteraceae</taxon>
        <taxon>Hymenobacter</taxon>
    </lineage>
</organism>
<dbReference type="EMBL" id="CP094669">
    <property type="protein sequence ID" value="UOG74553.1"/>
    <property type="molecule type" value="Genomic_DNA"/>
</dbReference>
<keyword evidence="2" id="KW-1185">Reference proteome</keyword>
<dbReference type="Proteomes" id="UP000831113">
    <property type="component" value="Chromosome"/>
</dbReference>
<reference evidence="1 2" key="1">
    <citation type="submission" date="2022-03" db="EMBL/GenBank/DDBJ databases">
        <title>Hymenobactersp. isolated from the air.</title>
        <authorList>
            <person name="Won M."/>
            <person name="Kwon S.-W."/>
        </authorList>
    </citation>
    <scope>NUCLEOTIDE SEQUENCE [LARGE SCALE GENOMIC DNA]</scope>
    <source>
        <strain evidence="1 2">KACC 21982</strain>
    </source>
</reference>
<name>A0ABY4CWB3_9BACT</name>
<accession>A0ABY4CWB3</accession>
<evidence type="ECO:0000313" key="2">
    <source>
        <dbReference type="Proteomes" id="UP000831113"/>
    </source>
</evidence>
<evidence type="ECO:0000313" key="1">
    <source>
        <dbReference type="EMBL" id="UOG74553.1"/>
    </source>
</evidence>
<protein>
    <submittedName>
        <fullName evidence="1">Uncharacterized protein</fullName>
    </submittedName>
</protein>